<organism evidence="2">
    <name type="scientific">marine sediment metagenome</name>
    <dbReference type="NCBI Taxonomy" id="412755"/>
    <lineage>
        <taxon>unclassified sequences</taxon>
        <taxon>metagenomes</taxon>
        <taxon>ecological metagenomes</taxon>
    </lineage>
</organism>
<name>X1Q0K2_9ZZZZ</name>
<reference evidence="2" key="1">
    <citation type="journal article" date="2014" name="Front. Microbiol.">
        <title>High frequency of phylogenetically diverse reductive dehalogenase-homologous genes in deep subseafloor sedimentary metagenomes.</title>
        <authorList>
            <person name="Kawai M."/>
            <person name="Futagami T."/>
            <person name="Toyoda A."/>
            <person name="Takaki Y."/>
            <person name="Nishi S."/>
            <person name="Hori S."/>
            <person name="Arai W."/>
            <person name="Tsubouchi T."/>
            <person name="Morono Y."/>
            <person name="Uchiyama I."/>
            <person name="Ito T."/>
            <person name="Fujiyama A."/>
            <person name="Inagaki F."/>
            <person name="Takami H."/>
        </authorList>
    </citation>
    <scope>NUCLEOTIDE SEQUENCE</scope>
    <source>
        <strain evidence="2">Expedition CK06-06</strain>
    </source>
</reference>
<gene>
    <name evidence="2" type="ORF">S12H4_05087</name>
</gene>
<feature type="compositionally biased region" description="Basic residues" evidence="1">
    <location>
        <begin position="40"/>
        <end position="53"/>
    </location>
</feature>
<proteinExistence type="predicted"/>
<evidence type="ECO:0000313" key="2">
    <source>
        <dbReference type="EMBL" id="GAI62062.1"/>
    </source>
</evidence>
<feature type="non-terminal residue" evidence="2">
    <location>
        <position position="1"/>
    </location>
</feature>
<comment type="caution">
    <text evidence="2">The sequence shown here is derived from an EMBL/GenBank/DDBJ whole genome shotgun (WGS) entry which is preliminary data.</text>
</comment>
<feature type="region of interest" description="Disordered" evidence="1">
    <location>
        <begin position="34"/>
        <end position="53"/>
    </location>
</feature>
<sequence length="53" mass="5988">DNCTHHFIINSENVGHCKYCPEVRDFGRLLQREGHGLGLKPKRGGKKGKRGKD</sequence>
<dbReference type="EMBL" id="BARW01001646">
    <property type="protein sequence ID" value="GAI62062.1"/>
    <property type="molecule type" value="Genomic_DNA"/>
</dbReference>
<protein>
    <submittedName>
        <fullName evidence="2">Uncharacterized protein</fullName>
    </submittedName>
</protein>
<accession>X1Q0K2</accession>
<evidence type="ECO:0000256" key="1">
    <source>
        <dbReference type="SAM" id="MobiDB-lite"/>
    </source>
</evidence>
<dbReference type="AlphaFoldDB" id="X1Q0K2"/>